<dbReference type="InterPro" id="IPR036890">
    <property type="entry name" value="HATPase_C_sf"/>
</dbReference>
<evidence type="ECO:0000259" key="9">
    <source>
        <dbReference type="PROSITE" id="PS50109"/>
    </source>
</evidence>
<dbReference type="EC" id="2.7.13.3" evidence="3"/>
<evidence type="ECO:0000256" key="3">
    <source>
        <dbReference type="ARBA" id="ARBA00012438"/>
    </source>
</evidence>
<dbReference type="PROSITE" id="PS50885">
    <property type="entry name" value="HAMP"/>
    <property type="match status" value="1"/>
</dbReference>
<dbReference type="InterPro" id="IPR003594">
    <property type="entry name" value="HATPase_dom"/>
</dbReference>
<keyword evidence="4" id="KW-0597">Phosphoprotein</keyword>
<dbReference type="SMART" id="SM00387">
    <property type="entry name" value="HATPase_c"/>
    <property type="match status" value="1"/>
</dbReference>
<dbReference type="PANTHER" id="PTHR45453">
    <property type="entry name" value="PHOSPHATE REGULON SENSOR PROTEIN PHOR"/>
    <property type="match status" value="1"/>
</dbReference>
<dbReference type="InterPro" id="IPR004358">
    <property type="entry name" value="Sig_transdc_His_kin-like_C"/>
</dbReference>
<dbReference type="STRING" id="225004.SAMN02745152_00141"/>
<evidence type="ECO:0000256" key="2">
    <source>
        <dbReference type="ARBA" id="ARBA00004370"/>
    </source>
</evidence>
<dbReference type="Pfam" id="PF02518">
    <property type="entry name" value="HATPase_c"/>
    <property type="match status" value="1"/>
</dbReference>
<dbReference type="InterPro" id="IPR003660">
    <property type="entry name" value="HAMP_dom"/>
</dbReference>
<dbReference type="FunFam" id="3.30.565.10:FF:000006">
    <property type="entry name" value="Sensor histidine kinase WalK"/>
    <property type="match status" value="1"/>
</dbReference>
<dbReference type="SUPFAM" id="SSF55874">
    <property type="entry name" value="ATPase domain of HSP90 chaperone/DNA topoisomerase II/histidine kinase"/>
    <property type="match status" value="1"/>
</dbReference>
<sequence length="349" mass="39289">MKIKRQLHIFLLLVVLIPLVAFAMIPINRQLAIEGISFEKIIRISFLVASVIELVCIIFTLHISNTISKSITFLQRSTKRLADGQVSKPLERRKNHRGENEITDLIGNLDKMRMSLLENEERRKRFIMGMSHDLRTPVAVIKGYLEAIDDGVVSGKEEIAKSINIILNKTNQLEAMLNSLINFVKLETAEQKNNLTLQPILPLLQEFAESCKSSGTIFNRNVKTEIQVSPDTQIMLNKELVLRALDNLYSNAQRYTKDKGVIIIKANETESEIKISVEDTGIGINEKDIQFIFDILYRASNSRNEPGYGIGLSVVKNIIDSHGWKIDVKSQVGVGTNFTITIPKTSSKA</sequence>
<dbReference type="InterPro" id="IPR036097">
    <property type="entry name" value="HisK_dim/P_sf"/>
</dbReference>
<dbReference type="Gene3D" id="6.10.340.10">
    <property type="match status" value="1"/>
</dbReference>
<protein>
    <recommendedName>
        <fullName evidence="3">histidine kinase</fullName>
        <ecNumber evidence="3">2.7.13.3</ecNumber>
    </recommendedName>
</protein>
<dbReference type="InterPro" id="IPR005467">
    <property type="entry name" value="His_kinase_dom"/>
</dbReference>
<dbReference type="GO" id="GO:0005886">
    <property type="term" value="C:plasma membrane"/>
    <property type="evidence" value="ECO:0007669"/>
    <property type="project" value="TreeGrafter"/>
</dbReference>
<feature type="domain" description="Histidine kinase" evidence="9">
    <location>
        <begin position="129"/>
        <end position="346"/>
    </location>
</feature>
<comment type="subcellular location">
    <subcellularLocation>
        <location evidence="2">Membrane</location>
    </subcellularLocation>
</comment>
<dbReference type="Pfam" id="PF00512">
    <property type="entry name" value="HisKA"/>
    <property type="match status" value="1"/>
</dbReference>
<dbReference type="GO" id="GO:0004721">
    <property type="term" value="F:phosphoprotein phosphatase activity"/>
    <property type="evidence" value="ECO:0007669"/>
    <property type="project" value="TreeGrafter"/>
</dbReference>
<evidence type="ECO:0000313" key="12">
    <source>
        <dbReference type="Proteomes" id="UP000190395"/>
    </source>
</evidence>
<evidence type="ECO:0000256" key="8">
    <source>
        <dbReference type="SAM" id="Phobius"/>
    </source>
</evidence>
<dbReference type="SMART" id="SM00388">
    <property type="entry name" value="HisKA"/>
    <property type="match status" value="1"/>
</dbReference>
<dbReference type="Gene3D" id="1.10.287.130">
    <property type="match status" value="1"/>
</dbReference>
<comment type="catalytic activity">
    <reaction evidence="1">
        <text>ATP + protein L-histidine = ADP + protein N-phospho-L-histidine.</text>
        <dbReference type="EC" id="2.7.13.3"/>
    </reaction>
</comment>
<evidence type="ECO:0000313" key="11">
    <source>
        <dbReference type="EMBL" id="SJZ41516.1"/>
    </source>
</evidence>
<dbReference type="Gene3D" id="3.30.565.10">
    <property type="entry name" value="Histidine kinase-like ATPase, C-terminal domain"/>
    <property type="match status" value="1"/>
</dbReference>
<dbReference type="PROSITE" id="PS50109">
    <property type="entry name" value="HIS_KIN"/>
    <property type="match status" value="1"/>
</dbReference>
<dbReference type="OrthoDB" id="9806130at2"/>
<dbReference type="Proteomes" id="UP000190395">
    <property type="component" value="Unassembled WGS sequence"/>
</dbReference>
<keyword evidence="12" id="KW-1185">Reference proteome</keyword>
<keyword evidence="8" id="KW-1133">Transmembrane helix</keyword>
<dbReference type="AlphaFoldDB" id="A0A1T4KGL7"/>
<evidence type="ECO:0000256" key="6">
    <source>
        <dbReference type="ARBA" id="ARBA00022777"/>
    </source>
</evidence>
<evidence type="ECO:0000256" key="5">
    <source>
        <dbReference type="ARBA" id="ARBA00022679"/>
    </source>
</evidence>
<evidence type="ECO:0000256" key="7">
    <source>
        <dbReference type="ARBA" id="ARBA00023012"/>
    </source>
</evidence>
<feature type="domain" description="HAMP" evidence="10">
    <location>
        <begin position="65"/>
        <end position="121"/>
    </location>
</feature>
<dbReference type="GO" id="GO:0016036">
    <property type="term" value="P:cellular response to phosphate starvation"/>
    <property type="evidence" value="ECO:0007669"/>
    <property type="project" value="TreeGrafter"/>
</dbReference>
<evidence type="ECO:0000256" key="1">
    <source>
        <dbReference type="ARBA" id="ARBA00000085"/>
    </source>
</evidence>
<keyword evidence="7" id="KW-0902">Two-component regulatory system</keyword>
<dbReference type="PRINTS" id="PR00344">
    <property type="entry name" value="BCTRLSENSOR"/>
</dbReference>
<keyword evidence="6 11" id="KW-0418">Kinase</keyword>
<keyword evidence="8" id="KW-0472">Membrane</keyword>
<evidence type="ECO:0000259" key="10">
    <source>
        <dbReference type="PROSITE" id="PS50885"/>
    </source>
</evidence>
<organism evidence="11 12">
    <name type="scientific">Treponema berlinense</name>
    <dbReference type="NCBI Taxonomy" id="225004"/>
    <lineage>
        <taxon>Bacteria</taxon>
        <taxon>Pseudomonadati</taxon>
        <taxon>Spirochaetota</taxon>
        <taxon>Spirochaetia</taxon>
        <taxon>Spirochaetales</taxon>
        <taxon>Treponemataceae</taxon>
        <taxon>Treponema</taxon>
    </lineage>
</organism>
<evidence type="ECO:0000256" key="4">
    <source>
        <dbReference type="ARBA" id="ARBA00022553"/>
    </source>
</evidence>
<accession>A0A1T4KGL7</accession>
<keyword evidence="8" id="KW-0812">Transmembrane</keyword>
<feature type="transmembrane region" description="Helical" evidence="8">
    <location>
        <begin position="41"/>
        <end position="61"/>
    </location>
</feature>
<dbReference type="GO" id="GO:0000155">
    <property type="term" value="F:phosphorelay sensor kinase activity"/>
    <property type="evidence" value="ECO:0007669"/>
    <property type="project" value="InterPro"/>
</dbReference>
<reference evidence="11 12" key="1">
    <citation type="submission" date="2017-02" db="EMBL/GenBank/DDBJ databases">
        <authorList>
            <person name="Peterson S.W."/>
        </authorList>
    </citation>
    <scope>NUCLEOTIDE SEQUENCE [LARGE SCALE GENOMIC DNA]</scope>
    <source>
        <strain evidence="11 12">ATCC BAA-909</strain>
    </source>
</reference>
<dbReference type="CDD" id="cd00082">
    <property type="entry name" value="HisKA"/>
    <property type="match status" value="1"/>
</dbReference>
<dbReference type="EMBL" id="FUXC01000001">
    <property type="protein sequence ID" value="SJZ41516.1"/>
    <property type="molecule type" value="Genomic_DNA"/>
</dbReference>
<dbReference type="InterPro" id="IPR003661">
    <property type="entry name" value="HisK_dim/P_dom"/>
</dbReference>
<dbReference type="SUPFAM" id="SSF47384">
    <property type="entry name" value="Homodimeric domain of signal transducing histidine kinase"/>
    <property type="match status" value="1"/>
</dbReference>
<proteinExistence type="predicted"/>
<feature type="transmembrane region" description="Helical" evidence="8">
    <location>
        <begin position="7"/>
        <end position="29"/>
    </location>
</feature>
<dbReference type="RefSeq" id="WP_078929861.1">
    <property type="nucleotide sequence ID" value="NZ_CAMCOW010000006.1"/>
</dbReference>
<dbReference type="GeneID" id="303366421"/>
<name>A0A1T4KGL7_9SPIR</name>
<dbReference type="InterPro" id="IPR050351">
    <property type="entry name" value="BphY/WalK/GraS-like"/>
</dbReference>
<keyword evidence="5" id="KW-0808">Transferase</keyword>
<dbReference type="PANTHER" id="PTHR45453:SF1">
    <property type="entry name" value="PHOSPHATE REGULON SENSOR PROTEIN PHOR"/>
    <property type="match status" value="1"/>
</dbReference>
<gene>
    <name evidence="11" type="ORF">SAMN02745152_00141</name>
</gene>